<gene>
    <name evidence="1" type="ORF">GPM918_LOCUS46682</name>
    <name evidence="2" type="ORF">SRO942_LOCUS51375</name>
</gene>
<comment type="caution">
    <text evidence="1">The sequence shown here is derived from an EMBL/GenBank/DDBJ whole genome shotgun (WGS) entry which is preliminary data.</text>
</comment>
<evidence type="ECO:0000313" key="1">
    <source>
        <dbReference type="EMBL" id="CAF1684305.1"/>
    </source>
</evidence>
<evidence type="ECO:0000313" key="2">
    <source>
        <dbReference type="EMBL" id="CAF4698488.1"/>
    </source>
</evidence>
<organism evidence="1 3">
    <name type="scientific">Didymodactylos carnosus</name>
    <dbReference type="NCBI Taxonomy" id="1234261"/>
    <lineage>
        <taxon>Eukaryota</taxon>
        <taxon>Metazoa</taxon>
        <taxon>Spiralia</taxon>
        <taxon>Gnathifera</taxon>
        <taxon>Rotifera</taxon>
        <taxon>Eurotatoria</taxon>
        <taxon>Bdelloidea</taxon>
        <taxon>Philodinida</taxon>
        <taxon>Philodinidae</taxon>
        <taxon>Didymodactylos</taxon>
    </lineage>
</organism>
<name>A0A816H5K8_9BILA</name>
<proteinExistence type="predicted"/>
<dbReference type="Proteomes" id="UP000681722">
    <property type="component" value="Unassembled WGS sequence"/>
</dbReference>
<sequence length="48" mass="5243">MQSYCRKCHGCHVGDVRINAGTSGVWKVAPTKAVLDFDIGDNKTVNYS</sequence>
<accession>A0A816H5K8</accession>
<dbReference type="Proteomes" id="UP000663829">
    <property type="component" value="Unassembled WGS sequence"/>
</dbReference>
<dbReference type="EMBL" id="CAJNOQ010069208">
    <property type="protein sequence ID" value="CAF1684305.1"/>
    <property type="molecule type" value="Genomic_DNA"/>
</dbReference>
<feature type="non-terminal residue" evidence="1">
    <location>
        <position position="48"/>
    </location>
</feature>
<dbReference type="AlphaFoldDB" id="A0A816H5K8"/>
<protein>
    <submittedName>
        <fullName evidence="1">Uncharacterized protein</fullName>
    </submittedName>
</protein>
<dbReference type="EMBL" id="CAJOBC010161402">
    <property type="protein sequence ID" value="CAF4698488.1"/>
    <property type="molecule type" value="Genomic_DNA"/>
</dbReference>
<evidence type="ECO:0000313" key="3">
    <source>
        <dbReference type="Proteomes" id="UP000663829"/>
    </source>
</evidence>
<keyword evidence="3" id="KW-1185">Reference proteome</keyword>
<reference evidence="1" key="1">
    <citation type="submission" date="2021-02" db="EMBL/GenBank/DDBJ databases">
        <authorList>
            <person name="Nowell W R."/>
        </authorList>
    </citation>
    <scope>NUCLEOTIDE SEQUENCE</scope>
</reference>